<dbReference type="InterPro" id="IPR024047">
    <property type="entry name" value="MM3350-like_sf"/>
</dbReference>
<keyword evidence="3" id="KW-1185">Reference proteome</keyword>
<evidence type="ECO:0000313" key="3">
    <source>
        <dbReference type="Proteomes" id="UP000287166"/>
    </source>
</evidence>
<evidence type="ECO:0000259" key="1">
    <source>
        <dbReference type="Pfam" id="PF07929"/>
    </source>
</evidence>
<comment type="caution">
    <text evidence="2">The sequence shown here is derived from an EMBL/GenBank/DDBJ whole genome shotgun (WGS) entry which is preliminary data.</text>
</comment>
<dbReference type="EMBL" id="BFAD01000007">
    <property type="protein sequence ID" value="GBE84896.1"/>
    <property type="molecule type" value="Genomic_DNA"/>
</dbReference>
<accession>A0A401GRQ9</accession>
<dbReference type="GeneID" id="38781813"/>
<feature type="domain" description="Plasmid pRiA4b Orf3-like" evidence="1">
    <location>
        <begin position="111"/>
        <end position="315"/>
    </location>
</feature>
<organism evidence="2 3">
    <name type="scientific">Sparassis crispa</name>
    <dbReference type="NCBI Taxonomy" id="139825"/>
    <lineage>
        <taxon>Eukaryota</taxon>
        <taxon>Fungi</taxon>
        <taxon>Dikarya</taxon>
        <taxon>Basidiomycota</taxon>
        <taxon>Agaricomycotina</taxon>
        <taxon>Agaricomycetes</taxon>
        <taxon>Polyporales</taxon>
        <taxon>Sparassidaceae</taxon>
        <taxon>Sparassis</taxon>
    </lineage>
</organism>
<dbReference type="AlphaFoldDB" id="A0A401GRQ9"/>
<protein>
    <recommendedName>
        <fullName evidence="1">Plasmid pRiA4b Orf3-like domain-containing protein</fullName>
    </recommendedName>
</protein>
<name>A0A401GRQ9_9APHY</name>
<dbReference type="OrthoDB" id="2940229at2759"/>
<reference evidence="2 3" key="1">
    <citation type="journal article" date="2018" name="Sci. Rep.">
        <title>Genome sequence of the cauliflower mushroom Sparassis crispa (Hanabiratake) and its association with beneficial usage.</title>
        <authorList>
            <person name="Kiyama R."/>
            <person name="Furutani Y."/>
            <person name="Kawaguchi K."/>
            <person name="Nakanishi T."/>
        </authorList>
    </citation>
    <scope>NUCLEOTIDE SEQUENCE [LARGE SCALE GENOMIC DNA]</scope>
</reference>
<gene>
    <name evidence="2" type="ORF">SCP_0700760</name>
</gene>
<dbReference type="Gene3D" id="3.10.290.30">
    <property type="entry name" value="MM3350-like"/>
    <property type="match status" value="1"/>
</dbReference>
<dbReference type="RefSeq" id="XP_027615809.1">
    <property type="nucleotide sequence ID" value="XM_027760008.1"/>
</dbReference>
<sequence length="389" mass="43779">MYPLEEIALAVLSCSPLPVVFASSSFNFKSKPLRRNCQFKYRCIARLPDMSFTDSAPAAPISSAPRPDFTGHEDIAAACGVTVGKRPKKGKSKRPVDPYTVLPAPSPTYIQLHFQLAHFEGVYRVARLPLTFTFANLYRFVLFTFGWSGMHLHRADVCTNVVMYSPKEGRNRQIKKYGVNPPPEPDKNKDLKGWWEWWDICRHRNNSAIMQVVACSKRRKRAITHEFGDGISCEIKQDDEVILGDVWGLETGRNVSKGECENDKIAIKMDYDLGASWEVHISVEPDQDGRFGFTYDPPNNLPIIVTAKGAPPVEDEDPDCFSRDELDGEDKGVSKLLFAPDSFAKYLAGEVGTCARETELAVWNFAEEHVNQAAAKEKEEQLKQVKEEN</sequence>
<dbReference type="InterPro" id="IPR012912">
    <property type="entry name" value="Plasmid_pRiA4b_Orf3-like"/>
</dbReference>
<dbReference type="Pfam" id="PF07929">
    <property type="entry name" value="PRiA4_ORF3"/>
    <property type="match status" value="1"/>
</dbReference>
<proteinExistence type="predicted"/>
<dbReference type="InParanoid" id="A0A401GRQ9"/>
<evidence type="ECO:0000313" key="2">
    <source>
        <dbReference type="EMBL" id="GBE84896.1"/>
    </source>
</evidence>
<dbReference type="Proteomes" id="UP000287166">
    <property type="component" value="Unassembled WGS sequence"/>
</dbReference>